<proteinExistence type="evidence at transcript level"/>
<dbReference type="EMBL" id="AB171162">
    <property type="protein sequence ID" value="BAE88225.1"/>
    <property type="molecule type" value="mRNA"/>
</dbReference>
<dbReference type="AlphaFoldDB" id="I7GHK2"/>
<evidence type="ECO:0000313" key="3">
    <source>
        <dbReference type="Proteomes" id="UP000233100"/>
    </source>
</evidence>
<evidence type="ECO:0000313" key="2">
    <source>
        <dbReference type="Ensembl" id="ENSMFAP00000055693.1"/>
    </source>
</evidence>
<accession>I7GHK2</accession>
<evidence type="ECO:0000313" key="1">
    <source>
        <dbReference type="EMBL" id="BAE88225.1"/>
    </source>
</evidence>
<dbReference type="GeneTree" id="ENSGT00910000146932"/>
<protein>
    <submittedName>
        <fullName evidence="1">Macaca fascicularis brain cDNA clone: QorA-13052, similar to human Fas apoptotic inhibitory molecule 2 (FAIM2), mRNA, RefSeq: NM_012306.2</fullName>
    </submittedName>
</protein>
<reference evidence="2 3" key="2">
    <citation type="submission" date="2013-03" db="EMBL/GenBank/DDBJ databases">
        <authorList>
            <person name="Warren W."/>
            <person name="Wilson R.K."/>
        </authorList>
    </citation>
    <scope>NUCLEOTIDE SEQUENCE</scope>
</reference>
<reference evidence="2" key="3">
    <citation type="submission" date="2025-05" db="UniProtKB">
        <authorList>
            <consortium name="Ensembl"/>
        </authorList>
    </citation>
    <scope>IDENTIFICATION</scope>
</reference>
<keyword evidence="3" id="KW-1185">Reference proteome</keyword>
<dbReference type="Proteomes" id="UP000233100">
    <property type="component" value="Chromosome 11"/>
</dbReference>
<organism evidence="1">
    <name type="scientific">Macaca fascicularis</name>
    <name type="common">Crab-eating macaque</name>
    <name type="synonym">Cynomolgus monkey</name>
    <dbReference type="NCBI Taxonomy" id="9541"/>
    <lineage>
        <taxon>Eukaryota</taxon>
        <taxon>Metazoa</taxon>
        <taxon>Chordata</taxon>
        <taxon>Craniata</taxon>
        <taxon>Vertebrata</taxon>
        <taxon>Euteleostomi</taxon>
        <taxon>Mammalia</taxon>
        <taxon>Eutheria</taxon>
        <taxon>Euarchontoglires</taxon>
        <taxon>Primates</taxon>
        <taxon>Haplorrhini</taxon>
        <taxon>Catarrhini</taxon>
        <taxon>Cercopithecidae</taxon>
        <taxon>Cercopithecinae</taxon>
        <taxon>Macaca</taxon>
    </lineage>
</organism>
<name>I7GHK2_MACFA</name>
<dbReference type="Ensembl" id="ENSMFAT00000087228.1">
    <property type="protein sequence ID" value="ENSMFAP00000055693.1"/>
    <property type="gene ID" value="ENSMFAG00000050869.1"/>
</dbReference>
<reference evidence="1" key="1">
    <citation type="journal article" date="2007" name="PLoS Biol.">
        <title>Rate of evolution in brain-expressed genes in humans and other primates.</title>
        <authorList>
            <person name="Wang H.-Y."/>
            <person name="Chien H.-C."/>
            <person name="Osada N."/>
            <person name="Hashimoto K."/>
            <person name="Sugano S."/>
            <person name="Gojobori T."/>
            <person name="Chou C.-K."/>
            <person name="Tsai S.-F."/>
            <person name="Wu C.-I."/>
            <person name="Shen C.-K.J."/>
        </authorList>
    </citation>
    <scope>NUCLEOTIDE SEQUENCE</scope>
</reference>
<sequence>MPTVCWSKLIHRSDPPETALRSCPSQREKPRCSERLSNESQVIWLASGGPGVQTHSCLTQTGYHSCPWAWMGAGMRTQRGGWSGPDVLGISCPQCHPASRLS</sequence>